<dbReference type="GO" id="GO:0005634">
    <property type="term" value="C:nucleus"/>
    <property type="evidence" value="ECO:0007669"/>
    <property type="project" value="TreeGrafter"/>
</dbReference>
<dbReference type="EMBL" id="JAEVFJ010000006">
    <property type="protein sequence ID" value="KAH8103850.1"/>
    <property type="molecule type" value="Genomic_DNA"/>
</dbReference>
<dbReference type="GO" id="GO:0005737">
    <property type="term" value="C:cytoplasm"/>
    <property type="evidence" value="ECO:0007669"/>
    <property type="project" value="TreeGrafter"/>
</dbReference>
<dbReference type="PANTHER" id="PTHR14614:SF162">
    <property type="entry name" value="EXPRESSED PROTEIN"/>
    <property type="match status" value="1"/>
</dbReference>
<evidence type="ECO:0000313" key="1">
    <source>
        <dbReference type="EMBL" id="KAH8103850.1"/>
    </source>
</evidence>
<protein>
    <submittedName>
        <fullName evidence="1">Methyltransferase-domain-containing protein</fullName>
    </submittedName>
</protein>
<keyword evidence="1" id="KW-0489">Methyltransferase</keyword>
<dbReference type="GO" id="GO:0008757">
    <property type="term" value="F:S-adenosylmethionine-dependent methyltransferase activity"/>
    <property type="evidence" value="ECO:0007669"/>
    <property type="project" value="UniProtKB-ARBA"/>
</dbReference>
<dbReference type="Pfam" id="PF10294">
    <property type="entry name" value="Methyltransf_16"/>
    <property type="match status" value="1"/>
</dbReference>
<evidence type="ECO:0000313" key="2">
    <source>
        <dbReference type="Proteomes" id="UP000813824"/>
    </source>
</evidence>
<dbReference type="AlphaFoldDB" id="A0A8K0UUZ9"/>
<dbReference type="SUPFAM" id="SSF53335">
    <property type="entry name" value="S-adenosyl-L-methionine-dependent methyltransferases"/>
    <property type="match status" value="1"/>
</dbReference>
<dbReference type="GO" id="GO:0032259">
    <property type="term" value="P:methylation"/>
    <property type="evidence" value="ECO:0007669"/>
    <property type="project" value="UniProtKB-KW"/>
</dbReference>
<accession>A0A8K0UUZ9</accession>
<sequence length="382" mass="41886">MFYYLSFLRPPPQQWGSLSAPITITPQLANDLRTELLDGTCEIYYSWCQSNSICAAGLPNIPKARKLTTWREGSAYKEILVPLPQGLREGTSYSLVLTVHDQGFPHIINLAGPSCGVRPLPVISQPILFSSRSSGQSAGKQEQIRRIYRVPTAPGNQVYLRVTEQTSFDLDKKIWDSGIGLSCWLTDLATSSKSESGLQQLENRLLNSSSLNIIELGAGTGIVALTLGALLSAKRVSNHDGCIITTDLASAMPLLEHNIAQNAHLFTSPSMQPRAIVLDWDENIPPEVSAVKGGFDFIIMADVTYNTASFPMLVRTLKDLVGLRETEPPLIIMGYKERDPAERTLWEMARGVGIDFRRIGERVGAGGAPIEIWLGHIQAATK</sequence>
<dbReference type="Gene3D" id="3.40.50.150">
    <property type="entry name" value="Vaccinia Virus protein VP39"/>
    <property type="match status" value="1"/>
</dbReference>
<reference evidence="1" key="1">
    <citation type="journal article" date="2021" name="New Phytol.">
        <title>Evolutionary innovations through gain and loss of genes in the ectomycorrhizal Boletales.</title>
        <authorList>
            <person name="Wu G."/>
            <person name="Miyauchi S."/>
            <person name="Morin E."/>
            <person name="Kuo A."/>
            <person name="Drula E."/>
            <person name="Varga T."/>
            <person name="Kohler A."/>
            <person name="Feng B."/>
            <person name="Cao Y."/>
            <person name="Lipzen A."/>
            <person name="Daum C."/>
            <person name="Hundley H."/>
            <person name="Pangilinan J."/>
            <person name="Johnson J."/>
            <person name="Barry K."/>
            <person name="LaButti K."/>
            <person name="Ng V."/>
            <person name="Ahrendt S."/>
            <person name="Min B."/>
            <person name="Choi I.G."/>
            <person name="Park H."/>
            <person name="Plett J.M."/>
            <person name="Magnuson J."/>
            <person name="Spatafora J.W."/>
            <person name="Nagy L.G."/>
            <person name="Henrissat B."/>
            <person name="Grigoriev I.V."/>
            <person name="Yang Z.L."/>
            <person name="Xu J."/>
            <person name="Martin F.M."/>
        </authorList>
    </citation>
    <scope>NUCLEOTIDE SEQUENCE</scope>
    <source>
        <strain evidence="1">KKN 215</strain>
    </source>
</reference>
<proteinExistence type="predicted"/>
<name>A0A8K0UUZ9_9AGAR</name>
<organism evidence="1 2">
    <name type="scientific">Cristinia sonorae</name>
    <dbReference type="NCBI Taxonomy" id="1940300"/>
    <lineage>
        <taxon>Eukaryota</taxon>
        <taxon>Fungi</taxon>
        <taxon>Dikarya</taxon>
        <taxon>Basidiomycota</taxon>
        <taxon>Agaricomycotina</taxon>
        <taxon>Agaricomycetes</taxon>
        <taxon>Agaricomycetidae</taxon>
        <taxon>Agaricales</taxon>
        <taxon>Pleurotineae</taxon>
        <taxon>Stephanosporaceae</taxon>
        <taxon>Cristinia</taxon>
    </lineage>
</organism>
<dbReference type="Proteomes" id="UP000813824">
    <property type="component" value="Unassembled WGS sequence"/>
</dbReference>
<dbReference type="OrthoDB" id="413520at2759"/>
<keyword evidence="1" id="KW-0808">Transferase</keyword>
<keyword evidence="2" id="KW-1185">Reference proteome</keyword>
<dbReference type="PANTHER" id="PTHR14614">
    <property type="entry name" value="HEPATOCELLULAR CARCINOMA-ASSOCIATED ANTIGEN"/>
    <property type="match status" value="1"/>
</dbReference>
<comment type="caution">
    <text evidence="1">The sequence shown here is derived from an EMBL/GenBank/DDBJ whole genome shotgun (WGS) entry which is preliminary data.</text>
</comment>
<dbReference type="InterPro" id="IPR029063">
    <property type="entry name" value="SAM-dependent_MTases_sf"/>
</dbReference>
<dbReference type="InterPro" id="IPR019410">
    <property type="entry name" value="Methyltransf_16"/>
</dbReference>
<gene>
    <name evidence="1" type="ORF">BXZ70DRAFT_923068</name>
</gene>